<dbReference type="SMART" id="SM00342">
    <property type="entry name" value="HTH_ARAC"/>
    <property type="match status" value="1"/>
</dbReference>
<evidence type="ECO:0000313" key="7">
    <source>
        <dbReference type="Proteomes" id="UP000288293"/>
    </source>
</evidence>
<keyword evidence="2" id="KW-0238">DNA-binding</keyword>
<dbReference type="RefSeq" id="WP_126802081.1">
    <property type="nucleotide sequence ID" value="NZ_PIPL01000001.1"/>
</dbReference>
<dbReference type="Gene3D" id="1.10.10.60">
    <property type="entry name" value="Homeodomain-like"/>
    <property type="match status" value="2"/>
</dbReference>
<name>A0A432W5R4_9GAMM</name>
<dbReference type="GO" id="GO:0003700">
    <property type="term" value="F:DNA-binding transcription factor activity"/>
    <property type="evidence" value="ECO:0007669"/>
    <property type="project" value="InterPro"/>
</dbReference>
<reference evidence="6 7" key="1">
    <citation type="journal article" date="2011" name="Front. Microbiol.">
        <title>Genomic signatures of strain selection and enhancement in Bacillus atrophaeus var. globigii, a historical biowarfare simulant.</title>
        <authorList>
            <person name="Gibbons H.S."/>
            <person name="Broomall S.M."/>
            <person name="McNew L.A."/>
            <person name="Daligault H."/>
            <person name="Chapman C."/>
            <person name="Bruce D."/>
            <person name="Karavis M."/>
            <person name="Krepps M."/>
            <person name="McGregor P.A."/>
            <person name="Hong C."/>
            <person name="Park K.H."/>
            <person name="Akmal A."/>
            <person name="Feldman A."/>
            <person name="Lin J.S."/>
            <person name="Chang W.E."/>
            <person name="Higgs B.W."/>
            <person name="Demirev P."/>
            <person name="Lindquist J."/>
            <person name="Liem A."/>
            <person name="Fochler E."/>
            <person name="Read T.D."/>
            <person name="Tapia R."/>
            <person name="Johnson S."/>
            <person name="Bishop-Lilly K.A."/>
            <person name="Detter C."/>
            <person name="Han C."/>
            <person name="Sozhamannan S."/>
            <person name="Rosenzweig C.N."/>
            <person name="Skowronski E.W."/>
        </authorList>
    </citation>
    <scope>NUCLEOTIDE SEQUENCE [LARGE SCALE GENOMIC DNA]</scope>
    <source>
        <strain evidence="6 7">MLST1</strain>
    </source>
</reference>
<dbReference type="SUPFAM" id="SSF46689">
    <property type="entry name" value="Homeodomain-like"/>
    <property type="match status" value="2"/>
</dbReference>
<evidence type="ECO:0000256" key="4">
    <source>
        <dbReference type="ARBA" id="ARBA00023163"/>
    </source>
</evidence>
<dbReference type="InterPro" id="IPR018060">
    <property type="entry name" value="HTH_AraC"/>
</dbReference>
<dbReference type="InterPro" id="IPR037923">
    <property type="entry name" value="HTH-like"/>
</dbReference>
<dbReference type="EMBL" id="PIPL01000001">
    <property type="protein sequence ID" value="RUO25382.1"/>
    <property type="molecule type" value="Genomic_DNA"/>
</dbReference>
<dbReference type="AlphaFoldDB" id="A0A432W5R4"/>
<gene>
    <name evidence="6" type="ORF">CWE09_01205</name>
</gene>
<dbReference type="PANTHER" id="PTHR43280:SF30">
    <property type="entry name" value="MMSAB OPERON REGULATORY PROTEIN"/>
    <property type="match status" value="1"/>
</dbReference>
<evidence type="ECO:0000259" key="5">
    <source>
        <dbReference type="PROSITE" id="PS01124"/>
    </source>
</evidence>
<dbReference type="SUPFAM" id="SSF51215">
    <property type="entry name" value="Regulatory protein AraC"/>
    <property type="match status" value="1"/>
</dbReference>
<dbReference type="PROSITE" id="PS01124">
    <property type="entry name" value="HTH_ARAC_FAMILY_2"/>
    <property type="match status" value="1"/>
</dbReference>
<dbReference type="Pfam" id="PF12833">
    <property type="entry name" value="HTH_18"/>
    <property type="match status" value="1"/>
</dbReference>
<feature type="domain" description="HTH araC/xylS-type" evidence="5">
    <location>
        <begin position="193"/>
        <end position="291"/>
    </location>
</feature>
<dbReference type="PANTHER" id="PTHR43280">
    <property type="entry name" value="ARAC-FAMILY TRANSCRIPTIONAL REGULATOR"/>
    <property type="match status" value="1"/>
</dbReference>
<dbReference type="Pfam" id="PF02311">
    <property type="entry name" value="AraC_binding"/>
    <property type="match status" value="1"/>
</dbReference>
<evidence type="ECO:0000313" key="6">
    <source>
        <dbReference type="EMBL" id="RUO25382.1"/>
    </source>
</evidence>
<dbReference type="InterPro" id="IPR020449">
    <property type="entry name" value="Tscrpt_reg_AraC-type_HTH"/>
</dbReference>
<dbReference type="GO" id="GO:0043565">
    <property type="term" value="F:sequence-specific DNA binding"/>
    <property type="evidence" value="ECO:0007669"/>
    <property type="project" value="InterPro"/>
</dbReference>
<organism evidence="6 7">
    <name type="scientific">Aliidiomarina minuta</name>
    <dbReference type="NCBI Taxonomy" id="880057"/>
    <lineage>
        <taxon>Bacteria</taxon>
        <taxon>Pseudomonadati</taxon>
        <taxon>Pseudomonadota</taxon>
        <taxon>Gammaproteobacteria</taxon>
        <taxon>Alteromonadales</taxon>
        <taxon>Idiomarinaceae</taxon>
        <taxon>Aliidiomarina</taxon>
    </lineage>
</organism>
<sequence length="302" mass="34835">MSQPSHWPLPAGSSRLLLPQNIIGHLQQHPFSRNLYPIAYGHYLHAVGHRVRRSVHTDHLLIFCHQGRGSYRTEQHQGTIEAGQVLFLRRGVAHSYQSDPDQPWSIYWAHFAGELVGHYMDYIGLHKDSGSPLLSLHNWKALLPDVTQLLNLQHQRLSQERALFASTLLQKILIHLPLLRKEEQQNGAAFNLTTLERFMHDNSHRALELTDFARFTGISTHHFSKKFRQLTGDSPIRYFNHMKIRQAQSMLKETSHSVRQIGQTLGFDDPYYFSRLFKKVTGIAPSAYRQEYADSDKLTGLE</sequence>
<evidence type="ECO:0000256" key="1">
    <source>
        <dbReference type="ARBA" id="ARBA00023015"/>
    </source>
</evidence>
<keyword evidence="1" id="KW-0805">Transcription regulation</keyword>
<dbReference type="InterPro" id="IPR009057">
    <property type="entry name" value="Homeodomain-like_sf"/>
</dbReference>
<evidence type="ECO:0000256" key="3">
    <source>
        <dbReference type="ARBA" id="ARBA00023159"/>
    </source>
</evidence>
<dbReference type="Proteomes" id="UP000288293">
    <property type="component" value="Unassembled WGS sequence"/>
</dbReference>
<accession>A0A432W5R4</accession>
<keyword evidence="3" id="KW-0010">Activator</keyword>
<dbReference type="CDD" id="cd06986">
    <property type="entry name" value="cupin_MmsR-like_N"/>
    <property type="match status" value="1"/>
</dbReference>
<proteinExistence type="predicted"/>
<comment type="caution">
    <text evidence="6">The sequence shown here is derived from an EMBL/GenBank/DDBJ whole genome shotgun (WGS) entry which is preliminary data.</text>
</comment>
<dbReference type="Gene3D" id="2.60.120.280">
    <property type="entry name" value="Regulatory protein AraC"/>
    <property type="match status" value="1"/>
</dbReference>
<keyword evidence="7" id="KW-1185">Reference proteome</keyword>
<protein>
    <submittedName>
        <fullName evidence="6">AraC family transcriptional regulator</fullName>
    </submittedName>
</protein>
<evidence type="ECO:0000256" key="2">
    <source>
        <dbReference type="ARBA" id="ARBA00023125"/>
    </source>
</evidence>
<dbReference type="InterPro" id="IPR018062">
    <property type="entry name" value="HTH_AraC-typ_CS"/>
</dbReference>
<keyword evidence="4" id="KW-0804">Transcription</keyword>
<dbReference type="OrthoDB" id="9803764at2"/>
<dbReference type="PRINTS" id="PR00032">
    <property type="entry name" value="HTHARAC"/>
</dbReference>
<dbReference type="InterPro" id="IPR003313">
    <property type="entry name" value="AraC-bd"/>
</dbReference>
<dbReference type="PROSITE" id="PS00041">
    <property type="entry name" value="HTH_ARAC_FAMILY_1"/>
    <property type="match status" value="1"/>
</dbReference>